<organism evidence="6 7">
    <name type="scientific">Streptomyces omiyaensis</name>
    <dbReference type="NCBI Taxonomy" id="68247"/>
    <lineage>
        <taxon>Bacteria</taxon>
        <taxon>Bacillati</taxon>
        <taxon>Actinomycetota</taxon>
        <taxon>Actinomycetes</taxon>
        <taxon>Kitasatosporales</taxon>
        <taxon>Streptomycetaceae</taxon>
        <taxon>Streptomyces</taxon>
    </lineage>
</organism>
<dbReference type="SUPFAM" id="SSF74650">
    <property type="entry name" value="Galactose mutarotase-like"/>
    <property type="match status" value="1"/>
</dbReference>
<protein>
    <recommendedName>
        <fullName evidence="5">Aldose 1-epimerase</fullName>
        <ecNumber evidence="5">5.1.3.3</ecNumber>
    </recommendedName>
</protein>
<comment type="catalytic activity">
    <reaction evidence="5">
        <text>alpha-D-glucose = beta-D-glucose</text>
        <dbReference type="Rhea" id="RHEA:10264"/>
        <dbReference type="ChEBI" id="CHEBI:15903"/>
        <dbReference type="ChEBI" id="CHEBI:17925"/>
        <dbReference type="EC" id="5.1.3.3"/>
    </reaction>
</comment>
<dbReference type="CDD" id="cd09019">
    <property type="entry name" value="galactose_mutarotase_like"/>
    <property type="match status" value="1"/>
</dbReference>
<dbReference type="EC" id="5.1.3.3" evidence="5"/>
<dbReference type="InterPro" id="IPR014718">
    <property type="entry name" value="GH-type_carb-bd"/>
</dbReference>
<comment type="similarity">
    <text evidence="2 5">Belongs to the aldose epimerase family.</text>
</comment>
<dbReference type="InterPro" id="IPR011013">
    <property type="entry name" value="Gal_mutarotase_sf_dom"/>
</dbReference>
<dbReference type="InterPro" id="IPR008183">
    <property type="entry name" value="Aldose_1/G6P_1-epimerase"/>
</dbReference>
<keyword evidence="7" id="KW-1185">Reference proteome</keyword>
<dbReference type="Gene3D" id="2.70.98.10">
    <property type="match status" value="1"/>
</dbReference>
<comment type="caution">
    <text evidence="6">The sequence shown here is derived from an EMBL/GenBank/DDBJ whole genome shotgun (WGS) entry which is preliminary data.</text>
</comment>
<dbReference type="InterPro" id="IPR047215">
    <property type="entry name" value="Galactose_mutarotase-like"/>
</dbReference>
<evidence type="ECO:0000256" key="2">
    <source>
        <dbReference type="ARBA" id="ARBA00006206"/>
    </source>
</evidence>
<reference evidence="6 7" key="1">
    <citation type="submission" date="2024-10" db="EMBL/GenBank/DDBJ databases">
        <title>The Natural Products Discovery Center: Release of the First 8490 Sequenced Strains for Exploring Actinobacteria Biosynthetic Diversity.</title>
        <authorList>
            <person name="Kalkreuter E."/>
            <person name="Kautsar S.A."/>
            <person name="Yang D."/>
            <person name="Bader C.D."/>
            <person name="Teijaro C.N."/>
            <person name="Fluegel L."/>
            <person name="Davis C.M."/>
            <person name="Simpson J.R."/>
            <person name="Lauterbach L."/>
            <person name="Steele A.D."/>
            <person name="Gui C."/>
            <person name="Meng S."/>
            <person name="Li G."/>
            <person name="Viehrig K."/>
            <person name="Ye F."/>
            <person name="Su P."/>
            <person name="Kiefer A.F."/>
            <person name="Nichols A."/>
            <person name="Cepeda A.J."/>
            <person name="Yan W."/>
            <person name="Fan B."/>
            <person name="Jiang Y."/>
            <person name="Adhikari A."/>
            <person name="Zheng C.-J."/>
            <person name="Schuster L."/>
            <person name="Cowan T.M."/>
            <person name="Smanski M.J."/>
            <person name="Chevrette M.G."/>
            <person name="De Carvalho L.P.S."/>
            <person name="Shen B."/>
        </authorList>
    </citation>
    <scope>NUCLEOTIDE SEQUENCE [LARGE SCALE GENOMIC DNA]</scope>
    <source>
        <strain evidence="6 7">NPDC048229</strain>
    </source>
</reference>
<evidence type="ECO:0000313" key="6">
    <source>
        <dbReference type="EMBL" id="MFG3189573.1"/>
    </source>
</evidence>
<dbReference type="PANTHER" id="PTHR10091:SF0">
    <property type="entry name" value="GALACTOSE MUTAROTASE"/>
    <property type="match status" value="1"/>
</dbReference>
<keyword evidence="4 5" id="KW-0119">Carbohydrate metabolism</keyword>
<evidence type="ECO:0000256" key="3">
    <source>
        <dbReference type="ARBA" id="ARBA00023235"/>
    </source>
</evidence>
<keyword evidence="3 5" id="KW-0413">Isomerase</keyword>
<proteinExistence type="inferred from homology"/>
<gene>
    <name evidence="6" type="ORF">ACGFYS_11560</name>
</gene>
<dbReference type="PIRSF" id="PIRSF005096">
    <property type="entry name" value="GALM"/>
    <property type="match status" value="1"/>
</dbReference>
<evidence type="ECO:0000256" key="1">
    <source>
        <dbReference type="ARBA" id="ARBA00005028"/>
    </source>
</evidence>
<accession>A0ABW7BU57</accession>
<comment type="pathway">
    <text evidence="1 5">Carbohydrate metabolism; hexose metabolism.</text>
</comment>
<evidence type="ECO:0000256" key="4">
    <source>
        <dbReference type="ARBA" id="ARBA00023277"/>
    </source>
</evidence>
<dbReference type="NCBIfam" id="NF008277">
    <property type="entry name" value="PRK11055.1"/>
    <property type="match status" value="1"/>
</dbReference>
<evidence type="ECO:0000313" key="7">
    <source>
        <dbReference type="Proteomes" id="UP001604282"/>
    </source>
</evidence>
<dbReference type="Pfam" id="PF01263">
    <property type="entry name" value="Aldose_epim"/>
    <property type="match status" value="1"/>
</dbReference>
<name>A0ABW7BU57_9ACTN</name>
<dbReference type="PANTHER" id="PTHR10091">
    <property type="entry name" value="ALDOSE-1-EPIMERASE"/>
    <property type="match status" value="1"/>
</dbReference>
<dbReference type="InterPro" id="IPR015443">
    <property type="entry name" value="Aldose_1-epimerase"/>
</dbReference>
<dbReference type="EMBL" id="JBICZW010000006">
    <property type="protein sequence ID" value="MFG3189573.1"/>
    <property type="molecule type" value="Genomic_DNA"/>
</dbReference>
<dbReference type="Proteomes" id="UP001604282">
    <property type="component" value="Unassembled WGS sequence"/>
</dbReference>
<dbReference type="GO" id="GO:0016853">
    <property type="term" value="F:isomerase activity"/>
    <property type="evidence" value="ECO:0007669"/>
    <property type="project" value="UniProtKB-KW"/>
</dbReference>
<sequence>MPRPAIRHRPFGTTPAGEEVTLWHLASPSGAYAEVLTYGGVLHALGVPDARGRTDNVVLSLGTLDQYAEKSPYLGALVGRYANRIAHGRFTLDGVTHHVPANDRGHALHGGPEGFDTRVWRAEPVVDGDTAALRLTLHSPHGDMGFPGTLDVTVTYALDAVGTLSLEYEATTDRPTVVSLAGHAYFNLAADGGDVLDHTLQVDATGYLPVDPTGIPLGPPEDPAGTPFDLAVPRRLRDTVLDPADAQLRLAGGYDHCWTLAGAESPEPRRAARLAAPGGTRVMEVWTTAPGLQVYTANQLDGTLADPGGRPLLRHGAVCLEAQHYPDAPNRPAYPTPVLRPGATARRRTEFRFPR</sequence>
<dbReference type="RefSeq" id="WP_392881227.1">
    <property type="nucleotide sequence ID" value="NZ_JBICZW010000006.1"/>
</dbReference>
<evidence type="ECO:0000256" key="5">
    <source>
        <dbReference type="PIRNR" id="PIRNR005096"/>
    </source>
</evidence>